<gene>
    <name evidence="1" type="ORF">S03H2_42870</name>
</gene>
<dbReference type="EMBL" id="BARU01026713">
    <property type="protein sequence ID" value="GAH65900.1"/>
    <property type="molecule type" value="Genomic_DNA"/>
</dbReference>
<proteinExistence type="predicted"/>
<sequence>MIQCSFCEAIIENTEKLPEGWGRAKLVVGDEEKVNITFCPEHRKEAVEKLDLIFKQDK</sequence>
<name>X1I9E4_9ZZZZ</name>
<evidence type="ECO:0000313" key="1">
    <source>
        <dbReference type="EMBL" id="GAH65900.1"/>
    </source>
</evidence>
<protein>
    <submittedName>
        <fullName evidence="1">Uncharacterized protein</fullName>
    </submittedName>
</protein>
<reference evidence="1" key="1">
    <citation type="journal article" date="2014" name="Front. Microbiol.">
        <title>High frequency of phylogenetically diverse reductive dehalogenase-homologous genes in deep subseafloor sedimentary metagenomes.</title>
        <authorList>
            <person name="Kawai M."/>
            <person name="Futagami T."/>
            <person name="Toyoda A."/>
            <person name="Takaki Y."/>
            <person name="Nishi S."/>
            <person name="Hori S."/>
            <person name="Arai W."/>
            <person name="Tsubouchi T."/>
            <person name="Morono Y."/>
            <person name="Uchiyama I."/>
            <person name="Ito T."/>
            <person name="Fujiyama A."/>
            <person name="Inagaki F."/>
            <person name="Takami H."/>
        </authorList>
    </citation>
    <scope>NUCLEOTIDE SEQUENCE</scope>
    <source>
        <strain evidence="1">Expedition CK06-06</strain>
    </source>
</reference>
<dbReference type="AlphaFoldDB" id="X1I9E4"/>
<accession>X1I9E4</accession>
<comment type="caution">
    <text evidence="1">The sequence shown here is derived from an EMBL/GenBank/DDBJ whole genome shotgun (WGS) entry which is preliminary data.</text>
</comment>
<organism evidence="1">
    <name type="scientific">marine sediment metagenome</name>
    <dbReference type="NCBI Taxonomy" id="412755"/>
    <lineage>
        <taxon>unclassified sequences</taxon>
        <taxon>metagenomes</taxon>
        <taxon>ecological metagenomes</taxon>
    </lineage>
</organism>